<reference evidence="1 2" key="1">
    <citation type="submission" date="2014-04" db="EMBL/GenBank/DDBJ databases">
        <authorList>
            <person name="Bishop-Lilly K.A."/>
            <person name="Broomall S.M."/>
            <person name="Chain P.S."/>
            <person name="Chertkov O."/>
            <person name="Coyne S.R."/>
            <person name="Daligault H.E."/>
            <person name="Davenport K.W."/>
            <person name="Erkkila T."/>
            <person name="Frey K.G."/>
            <person name="Gibbons H.S."/>
            <person name="Gu W."/>
            <person name="Jaissle J."/>
            <person name="Johnson S.L."/>
            <person name="Koroleva G.I."/>
            <person name="Ladner J.T."/>
            <person name="Lo C.-C."/>
            <person name="Minogue T.D."/>
            <person name="Munk C."/>
            <person name="Palacios G.F."/>
            <person name="Redden C.L."/>
            <person name="Rosenzweig C.N."/>
            <person name="Scholz M.B."/>
            <person name="Teshima H."/>
            <person name="Xu Y."/>
        </authorList>
    </citation>
    <scope>NUCLEOTIDE SEQUENCE [LARGE SCALE GENOMIC DNA]</scope>
    <source>
        <strain evidence="1 2">8244</strain>
    </source>
</reference>
<evidence type="ECO:0000313" key="1">
    <source>
        <dbReference type="EMBL" id="KFN10473.1"/>
    </source>
</evidence>
<gene>
    <name evidence="1" type="ORF">DJ90_1013</name>
</gene>
<dbReference type="STRING" id="44252.DJ90_1013"/>
<sequence>MLKCIVDALYRNKGSAESKVLLKSLEMGIHSIQNTYGKKYITIEEVREEEGRQGMLSRLFGR</sequence>
<comment type="caution">
    <text evidence="1">The sequence shown here is derived from an EMBL/GenBank/DDBJ whole genome shotgun (WGS) entry which is preliminary data.</text>
</comment>
<keyword evidence="2" id="KW-1185">Reference proteome</keyword>
<accession>A0A090ZJA2</accession>
<name>A0A090ZJA2_PAEMA</name>
<protein>
    <submittedName>
        <fullName evidence="1">Uncharacterized protein</fullName>
    </submittedName>
</protein>
<dbReference type="EMBL" id="JMQA01000018">
    <property type="protein sequence ID" value="KFN10473.1"/>
    <property type="molecule type" value="Genomic_DNA"/>
</dbReference>
<evidence type="ECO:0000313" key="2">
    <source>
        <dbReference type="Proteomes" id="UP000029278"/>
    </source>
</evidence>
<dbReference type="AlphaFoldDB" id="A0A090ZJA2"/>
<proteinExistence type="predicted"/>
<dbReference type="Proteomes" id="UP000029278">
    <property type="component" value="Unassembled WGS sequence"/>
</dbReference>
<dbReference type="HOGENOM" id="CLU_2899864_0_0_9"/>
<organism evidence="1 2">
    <name type="scientific">Paenibacillus macerans</name>
    <name type="common">Bacillus macerans</name>
    <dbReference type="NCBI Taxonomy" id="44252"/>
    <lineage>
        <taxon>Bacteria</taxon>
        <taxon>Bacillati</taxon>
        <taxon>Bacillota</taxon>
        <taxon>Bacilli</taxon>
        <taxon>Bacillales</taxon>
        <taxon>Paenibacillaceae</taxon>
        <taxon>Paenibacillus</taxon>
    </lineage>
</organism>